<keyword evidence="5" id="KW-0808">Transferase</keyword>
<evidence type="ECO:0000256" key="2">
    <source>
        <dbReference type="ARBA" id="ARBA00034247"/>
    </source>
</evidence>
<comment type="catalytic activity">
    <reaction evidence="2">
        <text>2 GTP = 3',3'-c-di-GMP + 2 diphosphate</text>
        <dbReference type="Rhea" id="RHEA:24898"/>
        <dbReference type="ChEBI" id="CHEBI:33019"/>
        <dbReference type="ChEBI" id="CHEBI:37565"/>
        <dbReference type="ChEBI" id="CHEBI:58805"/>
        <dbReference type="EC" id="2.7.7.65"/>
    </reaction>
</comment>
<name>A0ABT1U200_9GAMM</name>
<accession>A0ABT1U200</accession>
<dbReference type="EMBL" id="JANIBK010000017">
    <property type="protein sequence ID" value="MCQ8127861.1"/>
    <property type="molecule type" value="Genomic_DNA"/>
</dbReference>
<dbReference type="NCBIfam" id="TIGR00254">
    <property type="entry name" value="GGDEF"/>
    <property type="match status" value="1"/>
</dbReference>
<protein>
    <recommendedName>
        <fullName evidence="1">diguanylate cyclase</fullName>
        <ecNumber evidence="1">2.7.7.65</ecNumber>
    </recommendedName>
</protein>
<dbReference type="EC" id="2.7.7.65" evidence="1"/>
<comment type="caution">
    <text evidence="5">The sequence shown here is derived from an EMBL/GenBank/DDBJ whole genome shotgun (WGS) entry which is preliminary data.</text>
</comment>
<organism evidence="5 6">
    <name type="scientific">Methylomonas rivi</name>
    <dbReference type="NCBI Taxonomy" id="2952226"/>
    <lineage>
        <taxon>Bacteria</taxon>
        <taxon>Pseudomonadati</taxon>
        <taxon>Pseudomonadota</taxon>
        <taxon>Gammaproteobacteria</taxon>
        <taxon>Methylococcales</taxon>
        <taxon>Methylococcaceae</taxon>
        <taxon>Methylomonas</taxon>
    </lineage>
</organism>
<dbReference type="InterPro" id="IPR048516">
    <property type="entry name" value="DGCcoil"/>
</dbReference>
<dbReference type="PROSITE" id="PS50887">
    <property type="entry name" value="GGDEF"/>
    <property type="match status" value="1"/>
</dbReference>
<keyword evidence="6" id="KW-1185">Reference proteome</keyword>
<dbReference type="SMART" id="SM00267">
    <property type="entry name" value="GGDEF"/>
    <property type="match status" value="1"/>
</dbReference>
<feature type="coiled-coil region" evidence="3">
    <location>
        <begin position="307"/>
        <end position="348"/>
    </location>
</feature>
<dbReference type="InterPro" id="IPR050469">
    <property type="entry name" value="Diguanylate_Cyclase"/>
</dbReference>
<dbReference type="CDD" id="cd01949">
    <property type="entry name" value="GGDEF"/>
    <property type="match status" value="1"/>
</dbReference>
<proteinExistence type="predicted"/>
<evidence type="ECO:0000259" key="4">
    <source>
        <dbReference type="PROSITE" id="PS50887"/>
    </source>
</evidence>
<sequence>MSFFKTKDDLPVKWKEKYFDLLDSQEKLEKEYKTNQDLLCKTIIRFALAAKGFNKTLDPHLDRIRDLLKAGIKTQPLRTELEVFSNALMAMEDHSSSSQVDASLLFDFLAAHFPGRLAELRKIRQSYDAREFINPQRLFIALAEILEGDNTPPEADDFANELALADTKAISQQLLGLLENADLPLEFLDEGNNLRLRLQSGQPLGPVFEDAVNLLLAIKKHLQLEQQEMADFLSSLTEELAELGLIAAGVNIAAEDAEKKRNNREQDVAAQMADLQKKSATATQLEPLKQLVSIRLHGINQQLQSYALQEQFEREKTQKELRNLLQKIREMETETTELQSRLEAAQSRATRDPLTNLPNRLAFEERLTDEIARSHRYGTTLILAVWDIDFFKNINDTYGHKSGDKALQVIAKLLSKHCREADFVARFGGEEFVMLLPETTLPSALKMADKLRENIEKSSFHANGDRLSITLSCGIAQYNKGDDNESLFIRADGALYQAKQNGRNRCIAI</sequence>
<evidence type="ECO:0000256" key="3">
    <source>
        <dbReference type="SAM" id="Coils"/>
    </source>
</evidence>
<evidence type="ECO:0000256" key="1">
    <source>
        <dbReference type="ARBA" id="ARBA00012528"/>
    </source>
</evidence>
<dbReference type="Pfam" id="PF00990">
    <property type="entry name" value="GGDEF"/>
    <property type="match status" value="1"/>
</dbReference>
<keyword evidence="3" id="KW-0175">Coiled coil</keyword>
<dbReference type="InterPro" id="IPR029787">
    <property type="entry name" value="Nucleotide_cyclase"/>
</dbReference>
<dbReference type="PANTHER" id="PTHR45138:SF9">
    <property type="entry name" value="DIGUANYLATE CYCLASE DGCM-RELATED"/>
    <property type="match status" value="1"/>
</dbReference>
<dbReference type="Proteomes" id="UP001524586">
    <property type="component" value="Unassembled WGS sequence"/>
</dbReference>
<dbReference type="InterPro" id="IPR043128">
    <property type="entry name" value="Rev_trsase/Diguanyl_cyclase"/>
</dbReference>
<dbReference type="Gene3D" id="3.30.70.270">
    <property type="match status" value="1"/>
</dbReference>
<keyword evidence="5" id="KW-0548">Nucleotidyltransferase</keyword>
<gene>
    <name evidence="5" type="ORF">NP596_05245</name>
</gene>
<dbReference type="RefSeq" id="WP_256614219.1">
    <property type="nucleotide sequence ID" value="NZ_JANIBK010000017.1"/>
</dbReference>
<evidence type="ECO:0000313" key="5">
    <source>
        <dbReference type="EMBL" id="MCQ8127861.1"/>
    </source>
</evidence>
<feature type="domain" description="GGDEF" evidence="4">
    <location>
        <begin position="379"/>
        <end position="509"/>
    </location>
</feature>
<dbReference type="GO" id="GO:0052621">
    <property type="term" value="F:diguanylate cyclase activity"/>
    <property type="evidence" value="ECO:0007669"/>
    <property type="project" value="UniProtKB-EC"/>
</dbReference>
<dbReference type="Pfam" id="PF20975">
    <property type="entry name" value="DGCcoil"/>
    <property type="match status" value="1"/>
</dbReference>
<dbReference type="InterPro" id="IPR000160">
    <property type="entry name" value="GGDEF_dom"/>
</dbReference>
<evidence type="ECO:0000313" key="6">
    <source>
        <dbReference type="Proteomes" id="UP001524586"/>
    </source>
</evidence>
<dbReference type="PANTHER" id="PTHR45138">
    <property type="entry name" value="REGULATORY COMPONENTS OF SENSORY TRANSDUCTION SYSTEM"/>
    <property type="match status" value="1"/>
</dbReference>
<reference evidence="5 6" key="1">
    <citation type="submission" date="2022-07" db="EMBL/GenBank/DDBJ databases">
        <title>Methylomonas rivi sp. nov., Methylomonas rosea sp. nov., Methylomonas aureus sp. nov. and Methylomonas subterranea sp. nov., four novel methanotrophs isolated from a freshwater creek and the deep terrestrial subsurface.</title>
        <authorList>
            <person name="Abin C."/>
            <person name="Sankaranarayanan K."/>
            <person name="Garner C."/>
            <person name="Sindelar R."/>
            <person name="Kotary K."/>
            <person name="Garner R."/>
            <person name="Barclay S."/>
            <person name="Lawson P."/>
            <person name="Krumholz L."/>
        </authorList>
    </citation>
    <scope>NUCLEOTIDE SEQUENCE [LARGE SCALE GENOMIC DNA]</scope>
    <source>
        <strain evidence="5 6">WSC-6</strain>
    </source>
</reference>
<dbReference type="SUPFAM" id="SSF55073">
    <property type="entry name" value="Nucleotide cyclase"/>
    <property type="match status" value="1"/>
</dbReference>